<evidence type="ECO:0000256" key="1">
    <source>
        <dbReference type="SAM" id="MobiDB-lite"/>
    </source>
</evidence>
<gene>
    <name evidence="2" type="ORF">F7D14_08455</name>
</gene>
<dbReference type="AlphaFoldDB" id="A0A6B8M3L5"/>
<feature type="compositionally biased region" description="Basic and acidic residues" evidence="1">
    <location>
        <begin position="210"/>
        <end position="225"/>
    </location>
</feature>
<keyword evidence="3" id="KW-1185">Reference proteome</keyword>
<organism evidence="2 3">
    <name type="scientific">Methylocystis parvus</name>
    <dbReference type="NCBI Taxonomy" id="134"/>
    <lineage>
        <taxon>Bacteria</taxon>
        <taxon>Pseudomonadati</taxon>
        <taxon>Pseudomonadota</taxon>
        <taxon>Alphaproteobacteria</taxon>
        <taxon>Hyphomicrobiales</taxon>
        <taxon>Methylocystaceae</taxon>
        <taxon>Methylocystis</taxon>
    </lineage>
</organism>
<dbReference type="Proteomes" id="UP000422569">
    <property type="component" value="Chromosome"/>
</dbReference>
<dbReference type="Pfam" id="PF11259">
    <property type="entry name" value="DUF3060"/>
    <property type="match status" value="1"/>
</dbReference>
<evidence type="ECO:0000313" key="2">
    <source>
        <dbReference type="EMBL" id="QGM97491.1"/>
    </source>
</evidence>
<feature type="region of interest" description="Disordered" evidence="1">
    <location>
        <begin position="194"/>
        <end position="225"/>
    </location>
</feature>
<dbReference type="EMBL" id="CP044331">
    <property type="protein sequence ID" value="QGM97491.1"/>
    <property type="molecule type" value="Genomic_DNA"/>
</dbReference>
<protein>
    <submittedName>
        <fullName evidence="2">DUF3060 domain-containing protein</fullName>
    </submittedName>
</protein>
<reference evidence="2 3" key="1">
    <citation type="submission" date="2019-09" db="EMBL/GenBank/DDBJ databases">
        <title>Isolation and complete genome sequencing of Methylocystis species.</title>
        <authorList>
            <person name="Rumah B.L."/>
            <person name="Stead C.E."/>
            <person name="Stevens B.C."/>
            <person name="Minton N.P."/>
            <person name="Grosse-Honebrink A."/>
            <person name="Zhang Y."/>
        </authorList>
    </citation>
    <scope>NUCLEOTIDE SEQUENCE [LARGE SCALE GENOMIC DNA]</scope>
    <source>
        <strain evidence="2 3">BRCS2</strain>
    </source>
</reference>
<name>A0A6B8M3L5_9HYPH</name>
<proteinExistence type="predicted"/>
<dbReference type="RefSeq" id="WP_081495726.1">
    <property type="nucleotide sequence ID" value="NZ_CP044331.1"/>
</dbReference>
<accession>A0A6B8M3L5</accession>
<sequence>MADGSKATVNGSGNAVTLELGGSLTLSGSGNEVAFGAGNDVVTDSGSSEVFIFRANFGQDTIAGFDSGSNAGRQRGLHRLGASYRRGATGRRGHAHHGESDGHNYPQECRCFKPESEPVPVYLIGEESSGAIERPGARLFFVIVSRTKTACPEAYALGVEFAALLLHFGHSRGDFLCAVLKSGELCARAGDFGALPSDHGETTDDGENDGPERRRADDNEREKRACAGAVVSLAASPRMKRRP</sequence>
<evidence type="ECO:0000313" key="3">
    <source>
        <dbReference type="Proteomes" id="UP000422569"/>
    </source>
</evidence>
<dbReference type="InterPro" id="IPR021417">
    <property type="entry name" value="DUF3060"/>
</dbReference>
<dbReference type="KEGG" id="mpar:F7D14_08455"/>